<gene>
    <name evidence="8" type="ORF">DCS_02209</name>
</gene>
<dbReference type="GeneID" id="63714852"/>
<feature type="compositionally biased region" description="Pro residues" evidence="5">
    <location>
        <begin position="216"/>
        <end position="227"/>
    </location>
</feature>
<evidence type="ECO:0000256" key="6">
    <source>
        <dbReference type="SAM" id="Phobius"/>
    </source>
</evidence>
<feature type="chain" id="PRO_5007581033" description="Extracellular membrane protein CFEM domain-containing protein" evidence="7">
    <location>
        <begin position="23"/>
        <end position="317"/>
    </location>
</feature>
<keyword evidence="3 6" id="KW-1133">Transmembrane helix</keyword>
<protein>
    <recommendedName>
        <fullName evidence="10">Extracellular membrane protein CFEM domain-containing protein</fullName>
    </recommendedName>
</protein>
<proteinExistence type="predicted"/>
<dbReference type="AlphaFoldDB" id="A0A151GVF2"/>
<evidence type="ECO:0000256" key="7">
    <source>
        <dbReference type="SAM" id="SignalP"/>
    </source>
</evidence>
<evidence type="ECO:0000256" key="5">
    <source>
        <dbReference type="SAM" id="MobiDB-lite"/>
    </source>
</evidence>
<evidence type="ECO:0008006" key="10">
    <source>
        <dbReference type="Google" id="ProtNLM"/>
    </source>
</evidence>
<comment type="caution">
    <text evidence="8">The sequence shown here is derived from an EMBL/GenBank/DDBJ whole genome shotgun (WGS) entry which is preliminary data.</text>
</comment>
<feature type="transmembrane region" description="Helical" evidence="6">
    <location>
        <begin position="171"/>
        <end position="193"/>
    </location>
</feature>
<dbReference type="GO" id="GO:0071944">
    <property type="term" value="C:cell periphery"/>
    <property type="evidence" value="ECO:0007669"/>
    <property type="project" value="UniProtKB-ARBA"/>
</dbReference>
<evidence type="ECO:0000313" key="8">
    <source>
        <dbReference type="EMBL" id="KYK61068.1"/>
    </source>
</evidence>
<keyword evidence="9" id="KW-1185">Reference proteome</keyword>
<evidence type="ECO:0000256" key="3">
    <source>
        <dbReference type="ARBA" id="ARBA00022989"/>
    </source>
</evidence>
<keyword evidence="4 6" id="KW-0472">Membrane</keyword>
<comment type="subcellular location">
    <subcellularLocation>
        <location evidence="1">Membrane</location>
        <topology evidence="1">Single-pass membrane protein</topology>
    </subcellularLocation>
</comment>
<keyword evidence="7" id="KW-0732">Signal</keyword>
<dbReference type="RefSeq" id="XP_040660420.1">
    <property type="nucleotide sequence ID" value="XM_040799537.1"/>
</dbReference>
<evidence type="ECO:0000256" key="4">
    <source>
        <dbReference type="ARBA" id="ARBA00023136"/>
    </source>
</evidence>
<organism evidence="8 9">
    <name type="scientific">Drechmeria coniospora</name>
    <name type="common">Nematophagous fungus</name>
    <name type="synonym">Meria coniospora</name>
    <dbReference type="NCBI Taxonomy" id="98403"/>
    <lineage>
        <taxon>Eukaryota</taxon>
        <taxon>Fungi</taxon>
        <taxon>Dikarya</taxon>
        <taxon>Ascomycota</taxon>
        <taxon>Pezizomycotina</taxon>
        <taxon>Sordariomycetes</taxon>
        <taxon>Hypocreomycetidae</taxon>
        <taxon>Hypocreales</taxon>
        <taxon>Ophiocordycipitaceae</taxon>
        <taxon>Drechmeria</taxon>
    </lineage>
</organism>
<dbReference type="GO" id="GO:0016020">
    <property type="term" value="C:membrane"/>
    <property type="evidence" value="ECO:0007669"/>
    <property type="project" value="UniProtKB-SubCell"/>
</dbReference>
<dbReference type="InterPro" id="IPR051694">
    <property type="entry name" value="Immunoregulatory_rcpt-like"/>
</dbReference>
<name>A0A151GVF2_DRECN</name>
<dbReference type="InParanoid" id="A0A151GVF2"/>
<dbReference type="PANTHER" id="PTHR15549">
    <property type="entry name" value="PAIRED IMMUNOGLOBULIN-LIKE TYPE 2 RECEPTOR"/>
    <property type="match status" value="1"/>
</dbReference>
<feature type="region of interest" description="Disordered" evidence="5">
    <location>
        <begin position="202"/>
        <end position="231"/>
    </location>
</feature>
<evidence type="ECO:0000256" key="2">
    <source>
        <dbReference type="ARBA" id="ARBA00022692"/>
    </source>
</evidence>
<accession>A0A151GVF2</accession>
<dbReference type="Proteomes" id="UP000076580">
    <property type="component" value="Chromosome 01"/>
</dbReference>
<reference evidence="8 9" key="1">
    <citation type="journal article" date="2016" name="Sci. Rep.">
        <title>Insights into Adaptations to a Near-Obligate Nematode Endoparasitic Lifestyle from the Finished Genome of Drechmeria coniospora.</title>
        <authorList>
            <person name="Zhang L."/>
            <person name="Zhou Z."/>
            <person name="Guo Q."/>
            <person name="Fokkens L."/>
            <person name="Miskei M."/>
            <person name="Pocsi I."/>
            <person name="Zhang W."/>
            <person name="Chen M."/>
            <person name="Wang L."/>
            <person name="Sun Y."/>
            <person name="Donzelli B.G."/>
            <person name="Gibson D.M."/>
            <person name="Nelson D.R."/>
            <person name="Luo J.G."/>
            <person name="Rep M."/>
            <person name="Liu H."/>
            <person name="Yang S."/>
            <person name="Wang J."/>
            <person name="Krasnoff S.B."/>
            <person name="Xu Y."/>
            <person name="Molnar I."/>
            <person name="Lin M."/>
        </authorList>
    </citation>
    <scope>NUCLEOTIDE SEQUENCE [LARGE SCALE GENOMIC DNA]</scope>
    <source>
        <strain evidence="8 9">ARSEF 6962</strain>
    </source>
</reference>
<dbReference type="EMBL" id="LAYC01000001">
    <property type="protein sequence ID" value="KYK61068.1"/>
    <property type="molecule type" value="Genomic_DNA"/>
</dbReference>
<keyword evidence="2 6" id="KW-0812">Transmembrane</keyword>
<feature type="signal peptide" evidence="7">
    <location>
        <begin position="1"/>
        <end position="22"/>
    </location>
</feature>
<dbReference type="STRING" id="98403.A0A151GVF2"/>
<sequence>MTRIRRRPVALLSALFTCSSLAFESNFSFYPPKSQSCLDEAAKAAYCKGDSAREINVCLCGNGGDFIINSAKCVGQKNKADVSSVYNIMSQACSDSGTPMTVSQSEFFKAANGEDTTTAARTTSTSMKGATKTSATPVVVTSGGVTVTVTPTQTVVGGDDKKGGLSSGATIGIAVGASVAGVAALSGLILCLLHRRKKKAQEEAHPMLSQQDYHHPSPPTTYPPTEPSPGFVAYGGAEAKTAAAWSTSSPDCSPVYKSPVQHTGPYVSPPAEAVAELPPQGVMYSQQSFATFEMDGTGRQPVTAAEMPTTEPQFPGR</sequence>
<evidence type="ECO:0000256" key="1">
    <source>
        <dbReference type="ARBA" id="ARBA00004167"/>
    </source>
</evidence>
<evidence type="ECO:0000313" key="9">
    <source>
        <dbReference type="Proteomes" id="UP000076580"/>
    </source>
</evidence>